<sequence>MSKRLLIIDDEPDIRRIIQVSLEEIAGWEVSTAESGSEALIVVQSGKWDAIILDVSMPDMDGFEVFKRLQSDPHTQSIPVVLLTAKVQPSDRRRFAQMGVAGVIAKPFNPMTISNQVAETLGWENNL</sequence>
<dbReference type="CDD" id="cd17552">
    <property type="entry name" value="REC_RR468-like"/>
    <property type="match status" value="1"/>
</dbReference>
<dbReference type="RefSeq" id="WP_190550123.1">
    <property type="nucleotide sequence ID" value="NZ_CAWPNO010000108.1"/>
</dbReference>
<evidence type="ECO:0000313" key="5">
    <source>
        <dbReference type="Proteomes" id="UP000658514"/>
    </source>
</evidence>
<dbReference type="EMBL" id="JACJQH010000071">
    <property type="protein sequence ID" value="MBD2199923.1"/>
    <property type="molecule type" value="Genomic_DNA"/>
</dbReference>
<organism evidence="4 5">
    <name type="scientific">Calothrix parietina FACHB-288</name>
    <dbReference type="NCBI Taxonomy" id="2692896"/>
    <lineage>
        <taxon>Bacteria</taxon>
        <taxon>Bacillati</taxon>
        <taxon>Cyanobacteriota</taxon>
        <taxon>Cyanophyceae</taxon>
        <taxon>Nostocales</taxon>
        <taxon>Calotrichaceae</taxon>
        <taxon>Calothrix</taxon>
    </lineage>
</organism>
<accession>A0ABR8AIX4</accession>
<dbReference type="InterPro" id="IPR001789">
    <property type="entry name" value="Sig_transdc_resp-reg_receiver"/>
</dbReference>
<feature type="domain" description="Response regulatory" evidence="3">
    <location>
        <begin position="4"/>
        <end position="121"/>
    </location>
</feature>
<reference evidence="4 5" key="1">
    <citation type="journal article" date="2020" name="ISME J.">
        <title>Comparative genomics reveals insights into cyanobacterial evolution and habitat adaptation.</title>
        <authorList>
            <person name="Chen M.Y."/>
            <person name="Teng W.K."/>
            <person name="Zhao L."/>
            <person name="Hu C.X."/>
            <person name="Zhou Y.K."/>
            <person name="Han B.P."/>
            <person name="Song L.R."/>
            <person name="Shu W.S."/>
        </authorList>
    </citation>
    <scope>NUCLEOTIDE SEQUENCE [LARGE SCALE GENOMIC DNA]</scope>
    <source>
        <strain evidence="4 5">FACHB-288</strain>
    </source>
</reference>
<evidence type="ECO:0000256" key="1">
    <source>
        <dbReference type="ARBA" id="ARBA00022553"/>
    </source>
</evidence>
<keyword evidence="1 2" id="KW-0597">Phosphoprotein</keyword>
<dbReference type="InterPro" id="IPR050595">
    <property type="entry name" value="Bact_response_regulator"/>
</dbReference>
<dbReference type="Proteomes" id="UP000658514">
    <property type="component" value="Unassembled WGS sequence"/>
</dbReference>
<dbReference type="PROSITE" id="PS50110">
    <property type="entry name" value="RESPONSE_REGULATORY"/>
    <property type="match status" value="1"/>
</dbReference>
<comment type="caution">
    <text evidence="4">The sequence shown here is derived from an EMBL/GenBank/DDBJ whole genome shotgun (WGS) entry which is preliminary data.</text>
</comment>
<evidence type="ECO:0000256" key="2">
    <source>
        <dbReference type="PROSITE-ProRule" id="PRU00169"/>
    </source>
</evidence>
<dbReference type="Gene3D" id="3.40.50.2300">
    <property type="match status" value="1"/>
</dbReference>
<name>A0ABR8AIX4_9CYAN</name>
<dbReference type="PANTHER" id="PTHR44591:SF22">
    <property type="entry name" value="CHEY SUBFAMILY"/>
    <property type="match status" value="1"/>
</dbReference>
<dbReference type="Pfam" id="PF00072">
    <property type="entry name" value="Response_reg"/>
    <property type="match status" value="1"/>
</dbReference>
<feature type="modified residue" description="4-aspartylphosphate" evidence="2">
    <location>
        <position position="54"/>
    </location>
</feature>
<dbReference type="SUPFAM" id="SSF52172">
    <property type="entry name" value="CheY-like"/>
    <property type="match status" value="1"/>
</dbReference>
<dbReference type="PANTHER" id="PTHR44591">
    <property type="entry name" value="STRESS RESPONSE REGULATOR PROTEIN 1"/>
    <property type="match status" value="1"/>
</dbReference>
<evidence type="ECO:0000259" key="3">
    <source>
        <dbReference type="PROSITE" id="PS50110"/>
    </source>
</evidence>
<proteinExistence type="predicted"/>
<keyword evidence="5" id="KW-1185">Reference proteome</keyword>
<evidence type="ECO:0000313" key="4">
    <source>
        <dbReference type="EMBL" id="MBD2199923.1"/>
    </source>
</evidence>
<protein>
    <submittedName>
        <fullName evidence="4">Response regulator</fullName>
    </submittedName>
</protein>
<gene>
    <name evidence="4" type="ORF">H6G24_31370</name>
</gene>
<dbReference type="SMART" id="SM00448">
    <property type="entry name" value="REC"/>
    <property type="match status" value="1"/>
</dbReference>
<dbReference type="InterPro" id="IPR011006">
    <property type="entry name" value="CheY-like_superfamily"/>
</dbReference>